<evidence type="ECO:0000256" key="3">
    <source>
        <dbReference type="ARBA" id="ARBA00022723"/>
    </source>
</evidence>
<dbReference type="InterPro" id="IPR029060">
    <property type="entry name" value="PIN-like_dom_sf"/>
</dbReference>
<dbReference type="EC" id="3.1.-.-" evidence="6"/>
<comment type="cofactor">
    <cofactor evidence="6">
        <name>Mg(2+)</name>
        <dbReference type="ChEBI" id="CHEBI:18420"/>
    </cofactor>
</comment>
<comment type="similarity">
    <text evidence="6">Belongs to the PINc/VapC protein family.</text>
</comment>
<evidence type="ECO:0000256" key="4">
    <source>
        <dbReference type="ARBA" id="ARBA00022801"/>
    </source>
</evidence>
<accession>A0A7K3WCJ6</accession>
<evidence type="ECO:0000313" key="9">
    <source>
        <dbReference type="Proteomes" id="UP000470470"/>
    </source>
</evidence>
<feature type="domain" description="PIN" evidence="7">
    <location>
        <begin position="2"/>
        <end position="121"/>
    </location>
</feature>
<dbReference type="GO" id="GO:0004521">
    <property type="term" value="F:RNA endonuclease activity"/>
    <property type="evidence" value="ECO:0007669"/>
    <property type="project" value="InterPro"/>
</dbReference>
<keyword evidence="1 6" id="KW-1277">Toxin-antitoxin system</keyword>
<evidence type="ECO:0000313" key="8">
    <source>
        <dbReference type="EMBL" id="NEL54046.1"/>
    </source>
</evidence>
<proteinExistence type="inferred from homology"/>
<dbReference type="RefSeq" id="WP_162392755.1">
    <property type="nucleotide sequence ID" value="NZ_JAABOZ010000002.1"/>
</dbReference>
<keyword evidence="5 6" id="KW-0460">Magnesium</keyword>
<evidence type="ECO:0000256" key="5">
    <source>
        <dbReference type="ARBA" id="ARBA00022842"/>
    </source>
</evidence>
<evidence type="ECO:0000259" key="7">
    <source>
        <dbReference type="Pfam" id="PF01850"/>
    </source>
</evidence>
<evidence type="ECO:0000256" key="6">
    <source>
        <dbReference type="HAMAP-Rule" id="MF_00265"/>
    </source>
</evidence>
<dbReference type="HAMAP" id="MF_00265">
    <property type="entry name" value="VapC_Nob1"/>
    <property type="match status" value="1"/>
</dbReference>
<dbReference type="GO" id="GO:0090729">
    <property type="term" value="F:toxin activity"/>
    <property type="evidence" value="ECO:0007669"/>
    <property type="project" value="UniProtKB-KW"/>
</dbReference>
<dbReference type="InterPro" id="IPR002716">
    <property type="entry name" value="PIN_dom"/>
</dbReference>
<keyword evidence="4 6" id="KW-0378">Hydrolase</keyword>
<dbReference type="GO" id="GO:0016075">
    <property type="term" value="P:rRNA catabolic process"/>
    <property type="evidence" value="ECO:0007669"/>
    <property type="project" value="TreeGrafter"/>
</dbReference>
<keyword evidence="9" id="KW-1185">Reference proteome</keyword>
<organism evidence="8 9">
    <name type="scientific">Goekera deserti</name>
    <dbReference type="NCBI Taxonomy" id="2497753"/>
    <lineage>
        <taxon>Bacteria</taxon>
        <taxon>Bacillati</taxon>
        <taxon>Actinomycetota</taxon>
        <taxon>Actinomycetes</taxon>
        <taxon>Geodermatophilales</taxon>
        <taxon>Geodermatophilaceae</taxon>
        <taxon>Goekera</taxon>
    </lineage>
</organism>
<dbReference type="PANTHER" id="PTHR42188">
    <property type="entry name" value="23S RRNA-SPECIFIC ENDONUCLEASE VAPC20"/>
    <property type="match status" value="1"/>
</dbReference>
<dbReference type="EMBL" id="JAAGWK010000010">
    <property type="protein sequence ID" value="NEL54046.1"/>
    <property type="molecule type" value="Genomic_DNA"/>
</dbReference>
<feature type="binding site" evidence="6">
    <location>
        <position position="99"/>
    </location>
    <ligand>
        <name>Mg(2+)</name>
        <dbReference type="ChEBI" id="CHEBI:18420"/>
    </ligand>
</feature>
<dbReference type="PANTHER" id="PTHR42188:SF1">
    <property type="entry name" value="23S RRNA-SPECIFIC ENDONUCLEASE VAPC20"/>
    <property type="match status" value="1"/>
</dbReference>
<dbReference type="AlphaFoldDB" id="A0A7K3WCJ6"/>
<comment type="function">
    <text evidence="6">Toxic component of a toxin-antitoxin (TA) system. An RNase.</text>
</comment>
<dbReference type="Proteomes" id="UP000470470">
    <property type="component" value="Unassembled WGS sequence"/>
</dbReference>
<reference evidence="8 9" key="1">
    <citation type="submission" date="2020-02" db="EMBL/GenBank/DDBJ databases">
        <title>The whole genome sequence of CPCC 205119.</title>
        <authorList>
            <person name="Jiang Z."/>
        </authorList>
    </citation>
    <scope>NUCLEOTIDE SEQUENCE [LARGE SCALE GENOMIC DNA]</scope>
    <source>
        <strain evidence="8 9">CPCC 205119</strain>
    </source>
</reference>
<comment type="caution">
    <text evidence="8">The sequence shown here is derived from an EMBL/GenBank/DDBJ whole genome shotgun (WGS) entry which is preliminary data.</text>
</comment>
<dbReference type="InterPro" id="IPR022907">
    <property type="entry name" value="VapC_family"/>
</dbReference>
<evidence type="ECO:0000256" key="2">
    <source>
        <dbReference type="ARBA" id="ARBA00022722"/>
    </source>
</evidence>
<dbReference type="InterPro" id="IPR039018">
    <property type="entry name" value="VapC20-like"/>
</dbReference>
<keyword evidence="3 6" id="KW-0479">Metal-binding</keyword>
<dbReference type="GO" id="GO:0016787">
    <property type="term" value="F:hydrolase activity"/>
    <property type="evidence" value="ECO:0007669"/>
    <property type="project" value="UniProtKB-KW"/>
</dbReference>
<evidence type="ECO:0000256" key="1">
    <source>
        <dbReference type="ARBA" id="ARBA00022649"/>
    </source>
</evidence>
<keyword evidence="2 6" id="KW-0540">Nuclease</keyword>
<keyword evidence="6" id="KW-0800">Toxin</keyword>
<name>A0A7K3WCJ6_9ACTN</name>
<dbReference type="GO" id="GO:0000287">
    <property type="term" value="F:magnesium ion binding"/>
    <property type="evidence" value="ECO:0007669"/>
    <property type="project" value="UniProtKB-UniRule"/>
</dbReference>
<dbReference type="Gene3D" id="3.40.50.1010">
    <property type="entry name" value="5'-nuclease"/>
    <property type="match status" value="1"/>
</dbReference>
<feature type="binding site" evidence="6">
    <location>
        <position position="5"/>
    </location>
    <ligand>
        <name>Mg(2+)</name>
        <dbReference type="ChEBI" id="CHEBI:18420"/>
    </ligand>
</feature>
<dbReference type="SUPFAM" id="SSF88723">
    <property type="entry name" value="PIN domain-like"/>
    <property type="match status" value="1"/>
</dbReference>
<dbReference type="Pfam" id="PF01850">
    <property type="entry name" value="PIN"/>
    <property type="match status" value="1"/>
</dbReference>
<gene>
    <name evidence="6" type="primary">vapC</name>
    <name evidence="8" type="ORF">G1H19_08550</name>
</gene>
<sequence>MILVDTNVIVALANGRDDLHGVAVELVAGLPTEVLLVPPTVVAEVCYLLGERVSPRSEAQFLRSFAAGELQLAELWPVDLVRMAELTEQYADLGLGGTDASVVAIAERLGIERVATFDRRHFGVVRPDHVTAFTLLPD</sequence>
<protein>
    <recommendedName>
        <fullName evidence="6">Ribonuclease VapC</fullName>
        <shortName evidence="6">RNase VapC</shortName>
        <ecNumber evidence="6">3.1.-.-</ecNumber>
    </recommendedName>
    <alternativeName>
        <fullName evidence="6">Toxin VapC</fullName>
    </alternativeName>
</protein>